<evidence type="ECO:0000256" key="2">
    <source>
        <dbReference type="ARBA" id="ARBA00022737"/>
    </source>
</evidence>
<accession>A0ABS8VG14</accession>
<dbReference type="Pfam" id="PF01535">
    <property type="entry name" value="PPR"/>
    <property type="match status" value="2"/>
</dbReference>
<keyword evidence="5" id="KW-1185">Reference proteome</keyword>
<evidence type="ECO:0000313" key="4">
    <source>
        <dbReference type="EMBL" id="MCD9644895.1"/>
    </source>
</evidence>
<comment type="similarity">
    <text evidence="1">Belongs to the PPR family. P subfamily.</text>
</comment>
<dbReference type="PANTHER" id="PTHR47933">
    <property type="entry name" value="PENTATRICOPEPTIDE REPEAT-CONTAINING PROTEIN 1, MITOCHONDRIAL"/>
    <property type="match status" value="1"/>
</dbReference>
<sequence length="130" mass="14832">MKDASLEPDAVTYRTLLYAFSIRNMVSEAEKLILEMDKKDLQIGLNSLRKMSSECYSANIDAFGERGHILEAERAFNCCREGKRLTVLEFNVMIKAYGISKKFNEACYLFDSMKHGLSLIDAAIVHSFKY</sequence>
<dbReference type="InterPro" id="IPR011990">
    <property type="entry name" value="TPR-like_helical_dom_sf"/>
</dbReference>
<keyword evidence="2" id="KW-0677">Repeat</keyword>
<dbReference type="NCBIfam" id="TIGR00756">
    <property type="entry name" value="PPR"/>
    <property type="match status" value="2"/>
</dbReference>
<evidence type="ECO:0000313" key="5">
    <source>
        <dbReference type="Proteomes" id="UP000823775"/>
    </source>
</evidence>
<feature type="repeat" description="PPR" evidence="3">
    <location>
        <begin position="9"/>
        <end position="43"/>
    </location>
</feature>
<reference evidence="4 5" key="1">
    <citation type="journal article" date="2021" name="BMC Genomics">
        <title>Datura genome reveals duplications of psychoactive alkaloid biosynthetic genes and high mutation rate following tissue culture.</title>
        <authorList>
            <person name="Rajewski A."/>
            <person name="Carter-House D."/>
            <person name="Stajich J."/>
            <person name="Litt A."/>
        </authorList>
    </citation>
    <scope>NUCLEOTIDE SEQUENCE [LARGE SCALE GENOMIC DNA]</scope>
    <source>
        <strain evidence="4">AR-01</strain>
    </source>
</reference>
<comment type="caution">
    <text evidence="4">The sequence shown here is derived from an EMBL/GenBank/DDBJ whole genome shotgun (WGS) entry which is preliminary data.</text>
</comment>
<dbReference type="Gene3D" id="1.25.40.10">
    <property type="entry name" value="Tetratricopeptide repeat domain"/>
    <property type="match status" value="1"/>
</dbReference>
<evidence type="ECO:0008006" key="6">
    <source>
        <dbReference type="Google" id="ProtNLM"/>
    </source>
</evidence>
<protein>
    <recommendedName>
        <fullName evidence="6">Pentatricopeptide repeat-containing protein</fullName>
    </recommendedName>
</protein>
<dbReference type="PANTHER" id="PTHR47933:SF10">
    <property type="entry name" value="OS03G0162900 PROTEIN"/>
    <property type="match status" value="1"/>
</dbReference>
<dbReference type="Proteomes" id="UP000823775">
    <property type="component" value="Unassembled WGS sequence"/>
</dbReference>
<name>A0ABS8VG14_DATST</name>
<proteinExistence type="inferred from homology"/>
<gene>
    <name evidence="4" type="ORF">HAX54_033419</name>
</gene>
<evidence type="ECO:0000256" key="1">
    <source>
        <dbReference type="ARBA" id="ARBA00007626"/>
    </source>
</evidence>
<dbReference type="EMBL" id="JACEIK010004273">
    <property type="protein sequence ID" value="MCD9644895.1"/>
    <property type="molecule type" value="Genomic_DNA"/>
</dbReference>
<dbReference type="PROSITE" id="PS51375">
    <property type="entry name" value="PPR"/>
    <property type="match status" value="1"/>
</dbReference>
<dbReference type="InterPro" id="IPR002885">
    <property type="entry name" value="PPR_rpt"/>
</dbReference>
<organism evidence="4 5">
    <name type="scientific">Datura stramonium</name>
    <name type="common">Jimsonweed</name>
    <name type="synonym">Common thornapple</name>
    <dbReference type="NCBI Taxonomy" id="4076"/>
    <lineage>
        <taxon>Eukaryota</taxon>
        <taxon>Viridiplantae</taxon>
        <taxon>Streptophyta</taxon>
        <taxon>Embryophyta</taxon>
        <taxon>Tracheophyta</taxon>
        <taxon>Spermatophyta</taxon>
        <taxon>Magnoliopsida</taxon>
        <taxon>eudicotyledons</taxon>
        <taxon>Gunneridae</taxon>
        <taxon>Pentapetalae</taxon>
        <taxon>asterids</taxon>
        <taxon>lamiids</taxon>
        <taxon>Solanales</taxon>
        <taxon>Solanaceae</taxon>
        <taxon>Solanoideae</taxon>
        <taxon>Datureae</taxon>
        <taxon>Datura</taxon>
    </lineage>
</organism>
<dbReference type="InterPro" id="IPR051240">
    <property type="entry name" value="Mito_RNA-Proc/Resp"/>
</dbReference>
<evidence type="ECO:0000256" key="3">
    <source>
        <dbReference type="PROSITE-ProRule" id="PRU00708"/>
    </source>
</evidence>